<keyword evidence="9" id="KW-1185">Reference proteome</keyword>
<dbReference type="SUPFAM" id="SSF55874">
    <property type="entry name" value="ATPase domain of HSP90 chaperone/DNA topoisomerase II/histidine kinase"/>
    <property type="match status" value="1"/>
</dbReference>
<dbReference type="Proteomes" id="UP000654075">
    <property type="component" value="Unassembled WGS sequence"/>
</dbReference>
<comment type="caution">
    <text evidence="8">The sequence shown here is derived from an EMBL/GenBank/DDBJ whole genome shotgun (WGS) entry which is preliminary data.</text>
</comment>
<dbReference type="GO" id="GO:0016887">
    <property type="term" value="F:ATP hydrolysis activity"/>
    <property type="evidence" value="ECO:0007669"/>
    <property type="project" value="InterPro"/>
</dbReference>
<dbReference type="AlphaFoldDB" id="A0A813G2V0"/>
<organism evidence="8 9">
    <name type="scientific">Polarella glacialis</name>
    <name type="common">Dinoflagellate</name>
    <dbReference type="NCBI Taxonomy" id="89957"/>
    <lineage>
        <taxon>Eukaryota</taxon>
        <taxon>Sar</taxon>
        <taxon>Alveolata</taxon>
        <taxon>Dinophyceae</taxon>
        <taxon>Suessiales</taxon>
        <taxon>Suessiaceae</taxon>
        <taxon>Polarella</taxon>
    </lineage>
</organism>
<feature type="region of interest" description="Disordered" evidence="6">
    <location>
        <begin position="436"/>
        <end position="474"/>
    </location>
</feature>
<evidence type="ECO:0000256" key="1">
    <source>
        <dbReference type="ARBA" id="ARBA00004123"/>
    </source>
</evidence>
<keyword evidence="3" id="KW-0227">DNA damage</keyword>
<feature type="domain" description="DNA mismatch repair protein S5" evidence="7">
    <location>
        <begin position="234"/>
        <end position="353"/>
    </location>
</feature>
<dbReference type="InterPro" id="IPR014762">
    <property type="entry name" value="DNA_mismatch_repair_CS"/>
</dbReference>
<evidence type="ECO:0000313" key="9">
    <source>
        <dbReference type="Proteomes" id="UP000654075"/>
    </source>
</evidence>
<dbReference type="Pfam" id="PF01119">
    <property type="entry name" value="DNA_mis_repair"/>
    <property type="match status" value="1"/>
</dbReference>
<keyword evidence="5" id="KW-0539">Nucleus</keyword>
<dbReference type="GO" id="GO:0140664">
    <property type="term" value="F:ATP-dependent DNA damage sensor activity"/>
    <property type="evidence" value="ECO:0007669"/>
    <property type="project" value="InterPro"/>
</dbReference>
<dbReference type="OMA" id="ANYHVKK"/>
<name>A0A813G2V0_POLGL</name>
<dbReference type="GO" id="GO:0032389">
    <property type="term" value="C:MutLalpha complex"/>
    <property type="evidence" value="ECO:0007669"/>
    <property type="project" value="TreeGrafter"/>
</dbReference>
<dbReference type="InterPro" id="IPR013507">
    <property type="entry name" value="DNA_mismatch_S5_2-like"/>
</dbReference>
<feature type="compositionally biased region" description="Basic and acidic residues" evidence="6">
    <location>
        <begin position="458"/>
        <end position="467"/>
    </location>
</feature>
<keyword evidence="4" id="KW-0234">DNA repair</keyword>
<dbReference type="InterPro" id="IPR038973">
    <property type="entry name" value="MutL/Mlh/Pms-like"/>
</dbReference>
<dbReference type="FunFam" id="3.30.565.10:FF:000079">
    <property type="entry name" value="DNA mismatch repair protein MLH"/>
    <property type="match status" value="1"/>
</dbReference>
<dbReference type="InterPro" id="IPR020568">
    <property type="entry name" value="Ribosomal_Su5_D2-typ_SF"/>
</dbReference>
<dbReference type="OrthoDB" id="10263226at2759"/>
<dbReference type="InterPro" id="IPR002099">
    <property type="entry name" value="MutL/Mlh/PMS"/>
</dbReference>
<proteinExistence type="inferred from homology"/>
<dbReference type="CDD" id="cd16926">
    <property type="entry name" value="HATPase_MutL-MLH-PMS-like"/>
    <property type="match status" value="1"/>
</dbReference>
<dbReference type="PROSITE" id="PS00058">
    <property type="entry name" value="DNA_MISMATCH_REPAIR_1"/>
    <property type="match status" value="1"/>
</dbReference>
<dbReference type="GO" id="GO:0030983">
    <property type="term" value="F:mismatched DNA binding"/>
    <property type="evidence" value="ECO:0007669"/>
    <property type="project" value="InterPro"/>
</dbReference>
<accession>A0A813G2V0</accession>
<dbReference type="GO" id="GO:0005524">
    <property type="term" value="F:ATP binding"/>
    <property type="evidence" value="ECO:0007669"/>
    <property type="project" value="InterPro"/>
</dbReference>
<dbReference type="NCBIfam" id="TIGR00585">
    <property type="entry name" value="mutl"/>
    <property type="match status" value="1"/>
</dbReference>
<dbReference type="Pfam" id="PF16413">
    <property type="entry name" value="Mlh1_C"/>
    <property type="match status" value="1"/>
</dbReference>
<sequence>MSADSAAADGAADVDGGQVQERRIVQLEETVINRIAAGEVVVRPANALKELLENSLDAGSKRIAVMVKAGGLKMLRIEDDGHGIRAEDMPILCERFTTSKLRKYEDLSSICTFGFRGEALASISHVSHVTVTTMTAQDTCARMAQYSDGKLKAPPRPCAGTRGTTLVAEDMFYNNATRRQALGKDSIEHARVLEVVQRYAIHNPTVSFGCRKAGGSVAELSSTGGDSATSLDAISVIYGQNLAKELFSFKVSSEDPSFVCRGCATGPNWTGRSSVMIIFINNRLVECGPLRRAVEAVYSPVLPRGQHPWVYLALEVDPATIDVNVHPTKMEVQFLHEETIGQRLQEELAKHLREHGGSRTFAAAMPFLVGKTSTATSSSAKSAAKASGAAARESVQQALPGCATLVPSAPQKEGPQTVVLDPVRIRTDHRQLSLASAWRESQATQATQATSPPQPLADKAREAKPQEADESQIVATQGELVLPQGVEDSAERRAIFQDAQQLTSLEELKVSVRRVADANLSKTLHQSVYVGPVSNELVLLQCGKALCLANLAVLARECAYQRLLRLLGGLGSILLKEPLPLEALLKFGILDPDSGYDPVTHASVDVDSLASRFAEVLKEKAEMLNEYFMMEVDVETSMLKAVPNGLGLSSDANLNFEGLPLYLVNLCTQVNWEDEKVCLDSICKFTADFSVDLLLPTQEQAAALEAACKGSKLAAVEALNASVLAGEFEDVAAAAIAKRPRTSGPQDLQGLRWLHEAVRRDAACCWSTERSADGTVLDLVSLDQLYRIFERC</sequence>
<dbReference type="InterPro" id="IPR014721">
    <property type="entry name" value="Ribsml_uS5_D2-typ_fold_subgr"/>
</dbReference>
<evidence type="ECO:0000256" key="2">
    <source>
        <dbReference type="ARBA" id="ARBA00006082"/>
    </source>
</evidence>
<dbReference type="Gene3D" id="3.30.565.10">
    <property type="entry name" value="Histidine kinase-like ATPase, C-terminal domain"/>
    <property type="match status" value="1"/>
</dbReference>
<dbReference type="InterPro" id="IPR032189">
    <property type="entry name" value="Mlh1_C"/>
</dbReference>
<evidence type="ECO:0000256" key="5">
    <source>
        <dbReference type="ARBA" id="ARBA00023242"/>
    </source>
</evidence>
<evidence type="ECO:0000313" key="8">
    <source>
        <dbReference type="EMBL" id="CAE8617184.1"/>
    </source>
</evidence>
<dbReference type="PANTHER" id="PTHR10073">
    <property type="entry name" value="DNA MISMATCH REPAIR PROTEIN MLH, PMS, MUTL"/>
    <property type="match status" value="1"/>
</dbReference>
<protein>
    <recommendedName>
        <fullName evidence="7">DNA mismatch repair protein S5 domain-containing protein</fullName>
    </recommendedName>
</protein>
<feature type="compositionally biased region" description="Polar residues" evidence="6">
    <location>
        <begin position="439"/>
        <end position="451"/>
    </location>
</feature>
<reference evidence="8" key="1">
    <citation type="submission" date="2021-02" db="EMBL/GenBank/DDBJ databases">
        <authorList>
            <person name="Dougan E. K."/>
            <person name="Rhodes N."/>
            <person name="Thang M."/>
            <person name="Chan C."/>
        </authorList>
    </citation>
    <scope>NUCLEOTIDE SEQUENCE</scope>
</reference>
<dbReference type="EMBL" id="CAJNNV010026083">
    <property type="protein sequence ID" value="CAE8617184.1"/>
    <property type="molecule type" value="Genomic_DNA"/>
</dbReference>
<evidence type="ECO:0000259" key="7">
    <source>
        <dbReference type="SMART" id="SM01340"/>
    </source>
</evidence>
<dbReference type="GO" id="GO:0006298">
    <property type="term" value="P:mismatch repair"/>
    <property type="evidence" value="ECO:0007669"/>
    <property type="project" value="InterPro"/>
</dbReference>
<gene>
    <name evidence="8" type="ORF">PGLA1383_LOCUS34849</name>
</gene>
<evidence type="ECO:0000256" key="3">
    <source>
        <dbReference type="ARBA" id="ARBA00022763"/>
    </source>
</evidence>
<comment type="similarity">
    <text evidence="2">Belongs to the DNA mismatch repair MutL/HexB family.</text>
</comment>
<dbReference type="Pfam" id="PF13589">
    <property type="entry name" value="HATPase_c_3"/>
    <property type="match status" value="1"/>
</dbReference>
<evidence type="ECO:0000256" key="6">
    <source>
        <dbReference type="SAM" id="MobiDB-lite"/>
    </source>
</evidence>
<dbReference type="PANTHER" id="PTHR10073:SF12">
    <property type="entry name" value="DNA MISMATCH REPAIR PROTEIN MLH1"/>
    <property type="match status" value="1"/>
</dbReference>
<dbReference type="Gene3D" id="3.30.230.10">
    <property type="match status" value="1"/>
</dbReference>
<comment type="subcellular location">
    <subcellularLocation>
        <location evidence="1">Nucleus</location>
    </subcellularLocation>
</comment>
<dbReference type="FunFam" id="3.30.230.10:FF:000014">
    <property type="entry name" value="DNA mismatch repair protein Mlh1"/>
    <property type="match status" value="1"/>
</dbReference>
<dbReference type="InterPro" id="IPR036890">
    <property type="entry name" value="HATPase_C_sf"/>
</dbReference>
<dbReference type="SUPFAM" id="SSF54211">
    <property type="entry name" value="Ribosomal protein S5 domain 2-like"/>
    <property type="match status" value="1"/>
</dbReference>
<evidence type="ECO:0000256" key="4">
    <source>
        <dbReference type="ARBA" id="ARBA00023204"/>
    </source>
</evidence>
<dbReference type="SMART" id="SM01340">
    <property type="entry name" value="DNA_mis_repair"/>
    <property type="match status" value="1"/>
</dbReference>